<feature type="region of interest" description="Disordered" evidence="2">
    <location>
        <begin position="42"/>
        <end position="72"/>
    </location>
</feature>
<organism evidence="4 5">
    <name type="scientific">Georgenia wutianyii</name>
    <dbReference type="NCBI Taxonomy" id="2585135"/>
    <lineage>
        <taxon>Bacteria</taxon>
        <taxon>Bacillati</taxon>
        <taxon>Actinomycetota</taxon>
        <taxon>Actinomycetes</taxon>
        <taxon>Micrococcales</taxon>
        <taxon>Bogoriellaceae</taxon>
        <taxon>Georgenia</taxon>
    </lineage>
</organism>
<evidence type="ECO:0000313" key="5">
    <source>
        <dbReference type="Proteomes" id="UP000313948"/>
    </source>
</evidence>
<dbReference type="InterPro" id="IPR023346">
    <property type="entry name" value="Lysozyme-like_dom_sf"/>
</dbReference>
<evidence type="ECO:0000256" key="2">
    <source>
        <dbReference type="SAM" id="MobiDB-lite"/>
    </source>
</evidence>
<keyword evidence="5" id="KW-1185">Reference proteome</keyword>
<dbReference type="Gene3D" id="1.10.530.10">
    <property type="match status" value="1"/>
</dbReference>
<proteinExistence type="predicted"/>
<feature type="domain" description="G5" evidence="3">
    <location>
        <begin position="217"/>
        <end position="297"/>
    </location>
</feature>
<keyword evidence="1" id="KW-0732">Signal</keyword>
<protein>
    <submittedName>
        <fullName evidence="4">DUF348 domain-containing protein</fullName>
    </submittedName>
</protein>
<evidence type="ECO:0000313" key="4">
    <source>
        <dbReference type="EMBL" id="QDB78308.1"/>
    </source>
</evidence>
<evidence type="ECO:0000256" key="1">
    <source>
        <dbReference type="ARBA" id="ARBA00022729"/>
    </source>
</evidence>
<dbReference type="InterPro" id="IPR007137">
    <property type="entry name" value="DUF348"/>
</dbReference>
<dbReference type="Proteomes" id="UP000313948">
    <property type="component" value="Chromosome"/>
</dbReference>
<gene>
    <name evidence="4" type="ORF">FE251_02145</name>
</gene>
<evidence type="ECO:0000259" key="3">
    <source>
        <dbReference type="PROSITE" id="PS51109"/>
    </source>
</evidence>
<dbReference type="InterPro" id="IPR011098">
    <property type="entry name" value="G5_dom"/>
</dbReference>
<dbReference type="Gene3D" id="2.20.230.10">
    <property type="entry name" value="Resuscitation-promoting factor rpfb"/>
    <property type="match status" value="1"/>
</dbReference>
<feature type="region of interest" description="Disordered" evidence="2">
    <location>
        <begin position="296"/>
        <end position="315"/>
    </location>
</feature>
<dbReference type="PROSITE" id="PS51109">
    <property type="entry name" value="G5"/>
    <property type="match status" value="1"/>
</dbReference>
<reference evidence="4 5" key="1">
    <citation type="submission" date="2019-05" db="EMBL/GenBank/DDBJ databases">
        <title>Georgenia *** sp. nov., and Georgenia *** sp. nov., isolated from the intestinal contents of plateau pika (Ochotona curzoniae) in the Qinghai-Tibet plateau of China.</title>
        <authorList>
            <person name="Tian Z."/>
        </authorList>
    </citation>
    <scope>NUCLEOTIDE SEQUENCE [LARGE SCALE GENOMIC DNA]</scope>
    <source>
        <strain evidence="4 5">Z294</strain>
    </source>
</reference>
<dbReference type="SUPFAM" id="SSF53955">
    <property type="entry name" value="Lysozyme-like"/>
    <property type="match status" value="1"/>
</dbReference>
<dbReference type="Pfam" id="PF07501">
    <property type="entry name" value="G5"/>
    <property type="match status" value="1"/>
</dbReference>
<name>A0ABX5VLU8_9MICO</name>
<feature type="compositionally biased region" description="Polar residues" evidence="2">
    <location>
        <begin position="46"/>
        <end position="57"/>
    </location>
</feature>
<sequence length="417" mass="43788">MPLADREHRGRVRHLVTGPERPHRCSRDLRWEWGRPQRLPLKVTNRLRSGSGQSSPARATAPGGPPSRQDPVVHDALHRGRHREVTAAPKRLRTLARRGLHTTVIAVIAGGTLAFADAATPTAAELAASASLTPAAAVAEGEAIDRSALGASRFEARSALGGLVAVDLVVDGEVRELTSQAATVADLLAEAGVVVDQDDVVSAPLATPLVAGMTIEVTTVETVDEHVSETAPHTTVEEEDDTLPRGERRVVTEGVDGVTATTYRVTVTGGEETGREVIARAVVSERVDEVVHVGTADPQPVAPAAPETSAGTPGPVVSGDPKAIAADMVAARGWGSDQFSCLDTLWERESNWNPLAENPSSGAYGIPQSLPGSKMASVGSDWRTNPATQITWGLNYIAGRYGTPCAALGHSNSVGWY</sequence>
<feature type="region of interest" description="Disordered" evidence="2">
    <location>
        <begin position="1"/>
        <end position="24"/>
    </location>
</feature>
<dbReference type="Pfam" id="PF03990">
    <property type="entry name" value="DUF348"/>
    <property type="match status" value="1"/>
</dbReference>
<dbReference type="EMBL" id="CP040899">
    <property type="protein sequence ID" value="QDB78308.1"/>
    <property type="molecule type" value="Genomic_DNA"/>
</dbReference>
<accession>A0ABX5VLU8</accession>
<dbReference type="SMART" id="SM01208">
    <property type="entry name" value="G5"/>
    <property type="match status" value="1"/>
</dbReference>